<evidence type="ECO:0000313" key="2">
    <source>
        <dbReference type="Proteomes" id="UP000887578"/>
    </source>
</evidence>
<evidence type="ECO:0000313" key="3">
    <source>
        <dbReference type="WBParaSite" id="PDA_v2.g10760.t1"/>
    </source>
</evidence>
<protein>
    <submittedName>
        <fullName evidence="3">Uncharacterized protein</fullName>
    </submittedName>
</protein>
<dbReference type="Proteomes" id="UP000887578">
    <property type="component" value="Unplaced"/>
</dbReference>
<feature type="region of interest" description="Disordered" evidence="1">
    <location>
        <begin position="60"/>
        <end position="111"/>
    </location>
</feature>
<keyword evidence="2" id="KW-1185">Reference proteome</keyword>
<accession>A0A914P6K7</accession>
<feature type="compositionally biased region" description="Basic and acidic residues" evidence="1">
    <location>
        <begin position="85"/>
        <end position="94"/>
    </location>
</feature>
<dbReference type="WBParaSite" id="PDA_v2.g10760.t1">
    <property type="protein sequence ID" value="PDA_v2.g10760.t1"/>
    <property type="gene ID" value="PDA_v2.g10760"/>
</dbReference>
<dbReference type="AlphaFoldDB" id="A0A914P6K7"/>
<evidence type="ECO:0000256" key="1">
    <source>
        <dbReference type="SAM" id="MobiDB-lite"/>
    </source>
</evidence>
<name>A0A914P6K7_9BILA</name>
<reference evidence="3" key="1">
    <citation type="submission" date="2022-11" db="UniProtKB">
        <authorList>
            <consortium name="WormBaseParasite"/>
        </authorList>
    </citation>
    <scope>IDENTIFICATION</scope>
</reference>
<organism evidence="2 3">
    <name type="scientific">Panagrolaimus davidi</name>
    <dbReference type="NCBI Taxonomy" id="227884"/>
    <lineage>
        <taxon>Eukaryota</taxon>
        <taxon>Metazoa</taxon>
        <taxon>Ecdysozoa</taxon>
        <taxon>Nematoda</taxon>
        <taxon>Chromadorea</taxon>
        <taxon>Rhabditida</taxon>
        <taxon>Tylenchina</taxon>
        <taxon>Panagrolaimomorpha</taxon>
        <taxon>Panagrolaimoidea</taxon>
        <taxon>Panagrolaimidae</taxon>
        <taxon>Panagrolaimus</taxon>
    </lineage>
</organism>
<proteinExistence type="predicted"/>
<sequence length="111" mass="12334">MLARTATSLFGRRIVQNQAQIRLMNSSLVNLKDKSVIDQAKEGAQNLADKAKETYQNVKEQVTSTDDQISHENEDGQTMTAKSQQKYDKLKESVDGEFGDTPNAATASQKR</sequence>